<gene>
    <name evidence="2" type="ORF">ERS075527_01645</name>
    <name evidence="3" type="ORF">ERS075579_01502</name>
</gene>
<dbReference type="Proteomes" id="UP000045782">
    <property type="component" value="Unassembled WGS sequence"/>
</dbReference>
<keyword evidence="1" id="KW-1133">Transmembrane helix</keyword>
<dbReference type="AlphaFoldDB" id="A0A0U0WTB2"/>
<dbReference type="PATRIC" id="fig|36809.44.peg.3574"/>
<dbReference type="GeneID" id="93380634"/>
<proteinExistence type="predicted"/>
<feature type="transmembrane region" description="Helical" evidence="1">
    <location>
        <begin position="54"/>
        <end position="78"/>
    </location>
</feature>
<evidence type="ECO:0000313" key="3">
    <source>
        <dbReference type="EMBL" id="CPV43520.1"/>
    </source>
</evidence>
<reference evidence="3 5" key="2">
    <citation type="submission" date="2015-03" db="EMBL/GenBank/DDBJ databases">
        <authorList>
            <person name="Murphy D."/>
        </authorList>
    </citation>
    <scope>NUCLEOTIDE SEQUENCE [LARGE SCALE GENOMIC DNA]</scope>
    <source>
        <strain evidence="3 5">PAP088</strain>
    </source>
</reference>
<evidence type="ECO:0000313" key="4">
    <source>
        <dbReference type="Proteomes" id="UP000038487"/>
    </source>
</evidence>
<evidence type="ECO:0008006" key="6">
    <source>
        <dbReference type="Google" id="ProtNLM"/>
    </source>
</evidence>
<feature type="transmembrane region" description="Helical" evidence="1">
    <location>
        <begin position="20"/>
        <end position="42"/>
    </location>
</feature>
<protein>
    <recommendedName>
        <fullName evidence="6">Transmembrane protein</fullName>
    </recommendedName>
</protein>
<evidence type="ECO:0000313" key="2">
    <source>
        <dbReference type="EMBL" id="CPT19416.1"/>
    </source>
</evidence>
<dbReference type="OMA" id="WRHWHIW"/>
<keyword evidence="1" id="KW-0472">Membrane</keyword>
<evidence type="ECO:0000256" key="1">
    <source>
        <dbReference type="SAM" id="Phobius"/>
    </source>
</evidence>
<sequence>MMTAAAGRKPGTAETVVSWLLWVLVSATAGVVAFASIFPLAFSGAAPEQADAAAAVFVWALFTVCACVAAPIVMGVGHWRHWHIWYWPTLCALVLVRTLFLLHNL</sequence>
<dbReference type="EMBL" id="CSWP01000002">
    <property type="protein sequence ID" value="CPV43520.1"/>
    <property type="molecule type" value="Genomic_DNA"/>
</dbReference>
<dbReference type="EMBL" id="CSUW01000003">
    <property type="protein sequence ID" value="CPT19416.1"/>
    <property type="molecule type" value="Genomic_DNA"/>
</dbReference>
<name>A0A0U0WTB2_9MYCO</name>
<evidence type="ECO:0000313" key="5">
    <source>
        <dbReference type="Proteomes" id="UP000045782"/>
    </source>
</evidence>
<accession>A0A0U0WTB2</accession>
<dbReference type="Proteomes" id="UP000038487">
    <property type="component" value="Unassembled WGS sequence"/>
</dbReference>
<dbReference type="RefSeq" id="WP_005070367.1">
    <property type="nucleotide sequence ID" value="NZ_AP022621.1"/>
</dbReference>
<reference evidence="2 4" key="1">
    <citation type="submission" date="2015-03" db="EMBL/GenBank/DDBJ databases">
        <authorList>
            <consortium name="Pathogen Informatics"/>
            <person name="Murphy D."/>
        </authorList>
    </citation>
    <scope>NUCLEOTIDE SEQUENCE [LARGE SCALE GENOMIC DNA]</scope>
    <source>
        <strain evidence="2 4">PAP036</strain>
    </source>
</reference>
<feature type="transmembrane region" description="Helical" evidence="1">
    <location>
        <begin position="84"/>
        <end position="102"/>
    </location>
</feature>
<keyword evidence="1" id="KW-0812">Transmembrane</keyword>
<organism evidence="3 5">
    <name type="scientific">Mycobacteroides abscessus</name>
    <dbReference type="NCBI Taxonomy" id="36809"/>
    <lineage>
        <taxon>Bacteria</taxon>
        <taxon>Bacillati</taxon>
        <taxon>Actinomycetota</taxon>
        <taxon>Actinomycetes</taxon>
        <taxon>Mycobacteriales</taxon>
        <taxon>Mycobacteriaceae</taxon>
        <taxon>Mycobacteroides</taxon>
    </lineage>
</organism>